<evidence type="ECO:0000256" key="1">
    <source>
        <dbReference type="ARBA" id="ARBA00004141"/>
    </source>
</evidence>
<evidence type="ECO:0000256" key="9">
    <source>
        <dbReference type="ARBA" id="ARBA00023011"/>
    </source>
</evidence>
<evidence type="ECO:0000256" key="5">
    <source>
        <dbReference type="ARBA" id="ARBA00022857"/>
    </source>
</evidence>
<dbReference type="Pfam" id="PF01222">
    <property type="entry name" value="ERG4_ERG24"/>
    <property type="match status" value="1"/>
</dbReference>
<dbReference type="PANTHER" id="PTHR21257">
    <property type="entry name" value="DELTA(14)-STEROL REDUCTASE"/>
    <property type="match status" value="1"/>
</dbReference>
<dbReference type="PROSITE" id="PS01018">
    <property type="entry name" value="STEROL_REDUCT_2"/>
    <property type="match status" value="1"/>
</dbReference>
<sequence>MSNQTRSDNPEKPEAAAEPAPNRAARRAAQKKEAKVTKVTKTTTTTTTTKKSRSTTRSGPSKPLNPKTTKYEFGGVLGATAMIVCLPMLVLAFTYGCNQTFGYKPFHALYEFFTQFNLDTVIHTLKNWNYGGALLYLGIVVQLVVYTIALPGEQVEGERLRNGSRLTYKVNALTVFQGLVTMGFMALRGQGYHMFIYAKAHFADIALFSLVFSFIVSIAVYVSSFFGNKMLALGGNTGNPIYDFMIGRELNPRIGNFDIKFFTELRPGLILWFCLNICFAVNQWVDLGRLTYSMVLVNIFQAWYIIDALYNESSILTTMDITTDGFGFMLAFGNLCWVPIMYSLQARYLSDFPVDLSYPHLALIVGLQALGYYIFRSANSQKDAFRKDPKDPQVADLKYIETKSGSRLITSGWWGKARHINYFGDWLMSVAWCLPCGFDSIIPYFYCVYFAILLIHRERRDEEKCRNKYGSDWDRYCAIVKYRIIPGVY</sequence>
<evidence type="ECO:0000256" key="3">
    <source>
        <dbReference type="ARBA" id="ARBA00022516"/>
    </source>
</evidence>
<evidence type="ECO:0000256" key="4">
    <source>
        <dbReference type="ARBA" id="ARBA00022692"/>
    </source>
</evidence>
<dbReference type="PANTHER" id="PTHR21257:SF52">
    <property type="entry name" value="DELTA(14)-STEROL REDUCTASE TM7SF2"/>
    <property type="match status" value="1"/>
</dbReference>
<dbReference type="Gene3D" id="1.20.120.1630">
    <property type="match status" value="1"/>
</dbReference>
<evidence type="ECO:0000256" key="8">
    <source>
        <dbReference type="ARBA" id="ARBA00023002"/>
    </source>
</evidence>
<evidence type="ECO:0000256" key="7">
    <source>
        <dbReference type="ARBA" id="ARBA00022989"/>
    </source>
</evidence>
<keyword evidence="11 15" id="KW-0472">Membrane</keyword>
<evidence type="ECO:0000256" key="2">
    <source>
        <dbReference type="ARBA" id="ARBA00005402"/>
    </source>
</evidence>
<feature type="transmembrane region" description="Helical" evidence="15">
    <location>
        <begin position="170"/>
        <end position="189"/>
    </location>
</feature>
<dbReference type="InterPro" id="IPR001171">
    <property type="entry name" value="ERG24_DHCR-like"/>
</dbReference>
<name>A0A8H7QKJ2_9FUNG</name>
<feature type="transmembrane region" description="Helical" evidence="15">
    <location>
        <begin position="290"/>
        <end position="306"/>
    </location>
</feature>
<dbReference type="GO" id="GO:0005789">
    <property type="term" value="C:endoplasmic reticulum membrane"/>
    <property type="evidence" value="ECO:0007669"/>
    <property type="project" value="TreeGrafter"/>
</dbReference>
<evidence type="ECO:0000256" key="12">
    <source>
        <dbReference type="ARBA" id="ARBA00023166"/>
    </source>
</evidence>
<keyword evidence="7 15" id="KW-1133">Transmembrane helix</keyword>
<evidence type="ECO:0000256" key="11">
    <source>
        <dbReference type="ARBA" id="ARBA00023136"/>
    </source>
</evidence>
<dbReference type="InterPro" id="IPR018083">
    <property type="entry name" value="Sterol_reductase_CS"/>
</dbReference>
<protein>
    <recommendedName>
        <fullName evidence="18">Delta(14)-sterol reductase</fullName>
    </recommendedName>
</protein>
<dbReference type="GO" id="GO:0006696">
    <property type="term" value="P:ergosterol biosynthetic process"/>
    <property type="evidence" value="ECO:0007669"/>
    <property type="project" value="TreeGrafter"/>
</dbReference>
<feature type="transmembrane region" description="Helical" evidence="15">
    <location>
        <begin position="73"/>
        <end position="95"/>
    </location>
</feature>
<keyword evidence="4 15" id="KW-0812">Transmembrane</keyword>
<dbReference type="OrthoDB" id="10262235at2759"/>
<feature type="compositionally biased region" description="Low complexity" evidence="14">
    <location>
        <begin position="37"/>
        <end position="49"/>
    </location>
</feature>
<feature type="transmembrane region" description="Helical" evidence="15">
    <location>
        <begin position="133"/>
        <end position="150"/>
    </location>
</feature>
<dbReference type="EMBL" id="JAEPRD010000236">
    <property type="protein sequence ID" value="KAG2193365.1"/>
    <property type="molecule type" value="Genomic_DNA"/>
</dbReference>
<evidence type="ECO:0000256" key="6">
    <source>
        <dbReference type="ARBA" id="ARBA00022955"/>
    </source>
</evidence>
<keyword evidence="5" id="KW-0521">NADP</keyword>
<comment type="similarity">
    <text evidence="2">Belongs to the ERG4/ERG24 family.</text>
</comment>
<keyword evidence="9" id="KW-0756">Sterol biosynthesis</keyword>
<proteinExistence type="inferred from homology"/>
<accession>A0A8H7QKJ2</accession>
<dbReference type="Proteomes" id="UP000603453">
    <property type="component" value="Unassembled WGS sequence"/>
</dbReference>
<organism evidence="16 17">
    <name type="scientific">Mucor saturninus</name>
    <dbReference type="NCBI Taxonomy" id="64648"/>
    <lineage>
        <taxon>Eukaryota</taxon>
        <taxon>Fungi</taxon>
        <taxon>Fungi incertae sedis</taxon>
        <taxon>Mucoromycota</taxon>
        <taxon>Mucoromycotina</taxon>
        <taxon>Mucoromycetes</taxon>
        <taxon>Mucorales</taxon>
        <taxon>Mucorineae</taxon>
        <taxon>Mucoraceae</taxon>
        <taxon>Mucor</taxon>
    </lineage>
</organism>
<keyword evidence="6" id="KW-0752">Steroid biosynthesis</keyword>
<comment type="subcellular location">
    <subcellularLocation>
        <location evidence="1">Membrane</location>
        <topology evidence="1">Multi-pass membrane protein</topology>
    </subcellularLocation>
</comment>
<comment type="caution">
    <text evidence="16">The sequence shown here is derived from an EMBL/GenBank/DDBJ whole genome shotgun (WGS) entry which is preliminary data.</text>
</comment>
<keyword evidence="13" id="KW-0753">Steroid metabolism</keyword>
<keyword evidence="12" id="KW-1207">Sterol metabolism</keyword>
<evidence type="ECO:0000313" key="16">
    <source>
        <dbReference type="EMBL" id="KAG2193365.1"/>
    </source>
</evidence>
<evidence type="ECO:0008006" key="18">
    <source>
        <dbReference type="Google" id="ProtNLM"/>
    </source>
</evidence>
<evidence type="ECO:0000256" key="15">
    <source>
        <dbReference type="SAM" id="Phobius"/>
    </source>
</evidence>
<keyword evidence="17" id="KW-1185">Reference proteome</keyword>
<feature type="transmembrane region" description="Helical" evidence="15">
    <location>
        <begin position="201"/>
        <end position="222"/>
    </location>
</feature>
<evidence type="ECO:0000313" key="17">
    <source>
        <dbReference type="Proteomes" id="UP000603453"/>
    </source>
</evidence>
<evidence type="ECO:0000256" key="13">
    <source>
        <dbReference type="ARBA" id="ARBA00023221"/>
    </source>
</evidence>
<gene>
    <name evidence="16" type="ORF">INT47_001022</name>
</gene>
<evidence type="ECO:0000256" key="14">
    <source>
        <dbReference type="SAM" id="MobiDB-lite"/>
    </source>
</evidence>
<keyword evidence="8" id="KW-0560">Oxidoreductase</keyword>
<dbReference type="GO" id="GO:0050613">
    <property type="term" value="F:Delta14-sterol reductase activity"/>
    <property type="evidence" value="ECO:0007669"/>
    <property type="project" value="TreeGrafter"/>
</dbReference>
<feature type="region of interest" description="Disordered" evidence="14">
    <location>
        <begin position="1"/>
        <end position="67"/>
    </location>
</feature>
<dbReference type="AlphaFoldDB" id="A0A8H7QKJ2"/>
<feature type="transmembrane region" description="Helical" evidence="15">
    <location>
        <begin position="356"/>
        <end position="375"/>
    </location>
</feature>
<keyword evidence="3" id="KW-0444">Lipid biosynthesis</keyword>
<keyword evidence="10" id="KW-0443">Lipid metabolism</keyword>
<dbReference type="PROSITE" id="PS01017">
    <property type="entry name" value="STEROL_REDUCT_1"/>
    <property type="match status" value="1"/>
</dbReference>
<feature type="transmembrane region" description="Helical" evidence="15">
    <location>
        <begin position="326"/>
        <end position="344"/>
    </location>
</feature>
<feature type="transmembrane region" description="Helical" evidence="15">
    <location>
        <begin position="426"/>
        <end position="455"/>
    </location>
</feature>
<dbReference type="FunFam" id="1.20.120.1630:FF:000008">
    <property type="entry name" value="C-14 sterol reductase"/>
    <property type="match status" value="1"/>
</dbReference>
<reference evidence="16" key="1">
    <citation type="submission" date="2020-12" db="EMBL/GenBank/DDBJ databases">
        <title>Metabolic potential, ecology and presence of endohyphal bacteria is reflected in genomic diversity of Mucoromycotina.</title>
        <authorList>
            <person name="Muszewska A."/>
            <person name="Okrasinska A."/>
            <person name="Steczkiewicz K."/>
            <person name="Drgas O."/>
            <person name="Orlowska M."/>
            <person name="Perlinska-Lenart U."/>
            <person name="Aleksandrzak-Piekarczyk T."/>
            <person name="Szatraj K."/>
            <person name="Zielenkiewicz U."/>
            <person name="Pilsyk S."/>
            <person name="Malc E."/>
            <person name="Mieczkowski P."/>
            <person name="Kruszewska J.S."/>
            <person name="Biernat P."/>
            <person name="Pawlowska J."/>
        </authorList>
    </citation>
    <scope>NUCLEOTIDE SEQUENCE</scope>
    <source>
        <strain evidence="16">WA0000017839</strain>
    </source>
</reference>
<evidence type="ECO:0000256" key="10">
    <source>
        <dbReference type="ARBA" id="ARBA00023098"/>
    </source>
</evidence>